<accession>A0A8C5WQB2</accession>
<dbReference type="Ensembl" id="ENSLLTT00000005343.1">
    <property type="protein sequence ID" value="ENSLLTP00000005134.1"/>
    <property type="gene ID" value="ENSLLTG00000003928.1"/>
</dbReference>
<reference evidence="1" key="1">
    <citation type="submission" date="2025-08" db="UniProtKB">
        <authorList>
            <consortium name="Ensembl"/>
        </authorList>
    </citation>
    <scope>IDENTIFICATION</scope>
</reference>
<evidence type="ECO:0000313" key="1">
    <source>
        <dbReference type="Ensembl" id="ENSLLTP00000005134.1"/>
    </source>
</evidence>
<keyword evidence="2" id="KW-1185">Reference proteome</keyword>
<dbReference type="GO" id="GO:0031072">
    <property type="term" value="F:heat shock protein binding"/>
    <property type="evidence" value="ECO:0007669"/>
    <property type="project" value="InterPro"/>
</dbReference>
<evidence type="ECO:0000313" key="2">
    <source>
        <dbReference type="Proteomes" id="UP000694406"/>
    </source>
</evidence>
<dbReference type="PANTHER" id="PTHR48465:SF1">
    <property type="entry name" value="PROTEIN SSUH2 HOMOLOG"/>
    <property type="match status" value="1"/>
</dbReference>
<dbReference type="Proteomes" id="UP000694406">
    <property type="component" value="Unplaced"/>
</dbReference>
<reference evidence="1" key="2">
    <citation type="submission" date="2025-09" db="UniProtKB">
        <authorList>
            <consortium name="Ensembl"/>
        </authorList>
    </citation>
    <scope>IDENTIFICATION</scope>
</reference>
<dbReference type="GO" id="GO:0051082">
    <property type="term" value="F:unfolded protein binding"/>
    <property type="evidence" value="ECO:0007669"/>
    <property type="project" value="InterPro"/>
</dbReference>
<proteinExistence type="predicted"/>
<sequence length="332" mass="37303">MLCFISFVKCLNVYGINVSPLHILGITPPVMTAEVPSAPPAFDVNMYGYEGTTVGDRKYFPPPPDSLPYRESEPMPAQTNWNIPAISEDEAKEAFIEYAASKCCYSKALARDLVFQDLLTLNTYRYYLETFTESRSSIWKTIPYRGEPVDSAMYGAAPSPWDMRVEVPEIFKDNIVRIKVPHTSTVKGCPICGCSGRRPCTQCHCLKKKQCQVCNGTGSQFTNQKCSSCSGTGTMRCNACSGLGTTACTDCGGTGKLLTYIELQVKWKNNIFEYVVDERTGFPTELFKAVKGKKLFVDEQYLVMNYLWYKKEGLPHGRIKKSNLNAYIYLFF</sequence>
<evidence type="ECO:0008006" key="3">
    <source>
        <dbReference type="Google" id="ProtNLM"/>
    </source>
</evidence>
<protein>
    <recommendedName>
        <fullName evidence="3">Protein SSUH2 homolog</fullName>
    </recommendedName>
</protein>
<dbReference type="AlphaFoldDB" id="A0A8C5WQB2"/>
<dbReference type="GeneTree" id="ENSGT00940000163873"/>
<dbReference type="InterPro" id="IPR052789">
    <property type="entry name" value="SSUH2_homolog"/>
</dbReference>
<dbReference type="CDD" id="cd10719">
    <property type="entry name" value="DnaJ_zf"/>
    <property type="match status" value="1"/>
</dbReference>
<name>A0A8C5WQB2_LATLA</name>
<dbReference type="InterPro" id="IPR001305">
    <property type="entry name" value="HSP_DnaJ_Cys-rich_dom"/>
</dbReference>
<organism evidence="1 2">
    <name type="scientific">Laticauda laticaudata</name>
    <name type="common">Blue-ringed sea krait</name>
    <name type="synonym">Blue-lipped sea krait</name>
    <dbReference type="NCBI Taxonomy" id="8630"/>
    <lineage>
        <taxon>Eukaryota</taxon>
        <taxon>Metazoa</taxon>
        <taxon>Chordata</taxon>
        <taxon>Craniata</taxon>
        <taxon>Vertebrata</taxon>
        <taxon>Euteleostomi</taxon>
        <taxon>Lepidosauria</taxon>
        <taxon>Squamata</taxon>
        <taxon>Bifurcata</taxon>
        <taxon>Unidentata</taxon>
        <taxon>Episquamata</taxon>
        <taxon>Toxicofera</taxon>
        <taxon>Serpentes</taxon>
        <taxon>Colubroidea</taxon>
        <taxon>Elapidae</taxon>
        <taxon>Laticaudinae</taxon>
        <taxon>Laticauda</taxon>
    </lineage>
</organism>
<dbReference type="PANTHER" id="PTHR48465">
    <property type="entry name" value="PROTEIN SSUH2 HOMOLOG"/>
    <property type="match status" value="1"/>
</dbReference>